<comment type="caution">
    <text evidence="1">The sequence shown here is derived from an EMBL/GenBank/DDBJ whole genome shotgun (WGS) entry which is preliminary data.</text>
</comment>
<dbReference type="EMBL" id="QEAN01000029">
    <property type="protein sequence ID" value="TPX52724.1"/>
    <property type="molecule type" value="Genomic_DNA"/>
</dbReference>
<accession>A0A507DM36</accession>
<keyword evidence="2" id="KW-1185">Reference proteome</keyword>
<protein>
    <submittedName>
        <fullName evidence="1">Uncharacterized protein</fullName>
    </submittedName>
</protein>
<dbReference type="InterPro" id="IPR039254">
    <property type="entry name" value="Rds1"/>
</dbReference>
<sequence>MLGCLTLAAGFKPFVVPPPSLTCVKTAAMKPTTFIIAFAALASTALAIPFDEKVVNDHYKRDISAKDFAFWVLGMNLELLELELFNRGIEQFSAKDWEKIGYPPYFSYLLKFMRDQEVSHASEINRILKGRGPRPCVYQFPYHDAQSYADLSQAVTAVGEAAYLGFTWQLDNRTSILTSTQIFTTEARQNAVWKAGVKENPLNAHFDTPLTASQAWTLAAPYIVACPKTNPPVPFKRFPTLEAKLKDDDKLVVLSHGLPKAGIEKNELCWAFVNQLQVYFVEYDSTSRVVRVPKGVFGTTFVILAKQCRPSEKGPFVEDYNTVAGPAIITVRTYSPATTVIVPDIERKSTKY</sequence>
<dbReference type="Pfam" id="PF13668">
    <property type="entry name" value="Ferritin_2"/>
    <property type="match status" value="1"/>
</dbReference>
<dbReference type="STRING" id="286115.A0A507DM36"/>
<evidence type="ECO:0000313" key="2">
    <source>
        <dbReference type="Proteomes" id="UP000317494"/>
    </source>
</evidence>
<evidence type="ECO:0000313" key="1">
    <source>
        <dbReference type="EMBL" id="TPX52724.1"/>
    </source>
</evidence>
<dbReference type="PANTHER" id="PTHR38705">
    <property type="entry name" value="PROTEIN RDS1"/>
    <property type="match status" value="1"/>
</dbReference>
<name>A0A507DM36_9FUNG</name>
<proteinExistence type="predicted"/>
<dbReference type="PANTHER" id="PTHR38705:SF1">
    <property type="entry name" value="PROTEIN RDS1"/>
    <property type="match status" value="1"/>
</dbReference>
<organism evidence="1 2">
    <name type="scientific">Synchytrium endobioticum</name>
    <dbReference type="NCBI Taxonomy" id="286115"/>
    <lineage>
        <taxon>Eukaryota</taxon>
        <taxon>Fungi</taxon>
        <taxon>Fungi incertae sedis</taxon>
        <taxon>Chytridiomycota</taxon>
        <taxon>Chytridiomycota incertae sedis</taxon>
        <taxon>Chytridiomycetes</taxon>
        <taxon>Synchytriales</taxon>
        <taxon>Synchytriaceae</taxon>
        <taxon>Synchytrium</taxon>
    </lineage>
</organism>
<dbReference type="VEuPathDB" id="FungiDB:SeMB42_g01203"/>
<dbReference type="AlphaFoldDB" id="A0A507DM36"/>
<dbReference type="Proteomes" id="UP000317494">
    <property type="component" value="Unassembled WGS sequence"/>
</dbReference>
<gene>
    <name evidence="1" type="ORF">SeMB42_g01203</name>
</gene>
<reference evidence="1 2" key="1">
    <citation type="journal article" date="2019" name="Sci. Rep.">
        <title>Comparative genomics of chytrid fungi reveal insights into the obligate biotrophic and pathogenic lifestyle of Synchytrium endobioticum.</title>
        <authorList>
            <person name="van de Vossenberg B.T.L.H."/>
            <person name="Warris S."/>
            <person name="Nguyen H.D.T."/>
            <person name="van Gent-Pelzer M.P.E."/>
            <person name="Joly D.L."/>
            <person name="van de Geest H.C."/>
            <person name="Bonants P.J.M."/>
            <person name="Smith D.S."/>
            <person name="Levesque C.A."/>
            <person name="van der Lee T.A.J."/>
        </authorList>
    </citation>
    <scope>NUCLEOTIDE SEQUENCE [LARGE SCALE GENOMIC DNA]</scope>
    <source>
        <strain evidence="1 2">MB42</strain>
    </source>
</reference>